<dbReference type="PROSITE" id="PS50097">
    <property type="entry name" value="BTB"/>
    <property type="match status" value="1"/>
</dbReference>
<dbReference type="WBParaSite" id="BXY_1721100.1">
    <property type="protein sequence ID" value="BXY_1721100.1"/>
    <property type="gene ID" value="BXY_1721100"/>
</dbReference>
<evidence type="ECO:0000313" key="12">
    <source>
        <dbReference type="WBParaSite" id="BXY_1721100.1"/>
    </source>
</evidence>
<dbReference type="InterPro" id="IPR000210">
    <property type="entry name" value="BTB/POZ_dom"/>
</dbReference>
<evidence type="ECO:0000256" key="3">
    <source>
        <dbReference type="ARBA" id="ARBA00022771"/>
    </source>
</evidence>
<evidence type="ECO:0000259" key="8">
    <source>
        <dbReference type="PROSITE" id="PS50157"/>
    </source>
</evidence>
<feature type="compositionally biased region" description="Low complexity" evidence="6">
    <location>
        <begin position="220"/>
        <end position="231"/>
    </location>
</feature>
<evidence type="ECO:0000256" key="6">
    <source>
        <dbReference type="SAM" id="MobiDB-lite"/>
    </source>
</evidence>
<evidence type="ECO:0000256" key="1">
    <source>
        <dbReference type="ARBA" id="ARBA00022723"/>
    </source>
</evidence>
<sequence>MSLLSVSPVDCCIRILFLDDDKNLKEEPVYAHRQVLAKSPYLFALLQQSSLLSPSNFSLDLSLIERPVDSFKTILAYLYTGQLADCGVSQQSLHFLARLLQLPGLQRHFSFKEMSDCPSKPEPQDSADTPDLNPLQLPTLHPALCAAYLSLLQNQQNAQLLQGFLQQAQANMQLLASQAHPRSSIFPPTPKPVTPLTEMRISESEQSEAPSVASSCSTGSNNPPSVPSSSPTDNLNDILVPSNEKEGWCRNKKYIQTVQKGYRCTVCNKVYGRYNSVSYHVTIYHRNPPIKCEEQGCQFTTREARYIHFHKYYRHGVPLPESIDLASRKCPFFSCKHVSKSPAMLDKHINRHVADCTKDGHSYNCPKCNYSTTEQREMFSHLRAHQLGTEIPEMGGPIKGVKLECDQCNFKATTESGLEKHKSSKHGQSEMSSPLQFNGIDLATALKSLPAFQNNFLSHFNR</sequence>
<organism evidence="10 12">
    <name type="scientific">Bursaphelenchus xylophilus</name>
    <name type="common">Pinewood nematode worm</name>
    <name type="synonym">Aphelenchoides xylophilus</name>
    <dbReference type="NCBI Taxonomy" id="6326"/>
    <lineage>
        <taxon>Eukaryota</taxon>
        <taxon>Metazoa</taxon>
        <taxon>Ecdysozoa</taxon>
        <taxon>Nematoda</taxon>
        <taxon>Chromadorea</taxon>
        <taxon>Rhabditida</taxon>
        <taxon>Tylenchina</taxon>
        <taxon>Tylenchomorpha</taxon>
        <taxon>Aphelenchoidea</taxon>
        <taxon>Aphelenchoididae</taxon>
        <taxon>Bursaphelenchus</taxon>
    </lineage>
</organism>
<dbReference type="PROSITE" id="PS50157">
    <property type="entry name" value="ZINC_FINGER_C2H2_2"/>
    <property type="match status" value="2"/>
</dbReference>
<evidence type="ECO:0000256" key="5">
    <source>
        <dbReference type="PROSITE-ProRule" id="PRU00042"/>
    </source>
</evidence>
<evidence type="ECO:0000256" key="4">
    <source>
        <dbReference type="ARBA" id="ARBA00022833"/>
    </source>
</evidence>
<reference evidence="12" key="1">
    <citation type="submission" date="2016-11" db="UniProtKB">
        <authorList>
            <consortium name="WormBaseParasite"/>
        </authorList>
    </citation>
    <scope>IDENTIFICATION</scope>
</reference>
<feature type="region of interest" description="Disordered" evidence="6">
    <location>
        <begin position="179"/>
        <end position="237"/>
    </location>
</feature>
<keyword evidence="2" id="KW-0677">Repeat</keyword>
<dbReference type="GO" id="GO:0008270">
    <property type="term" value="F:zinc ion binding"/>
    <property type="evidence" value="ECO:0007669"/>
    <property type="project" value="UniProtKB-KW"/>
</dbReference>
<accession>A0A1I7SVY1</accession>
<dbReference type="AlphaFoldDB" id="A0A1I7SVY1"/>
<feature type="domain" description="BTB" evidence="7">
    <location>
        <begin position="12"/>
        <end position="83"/>
    </location>
</feature>
<dbReference type="Proteomes" id="UP000582659">
    <property type="component" value="Unassembled WGS sequence"/>
</dbReference>
<evidence type="ECO:0000256" key="2">
    <source>
        <dbReference type="ARBA" id="ARBA00022737"/>
    </source>
</evidence>
<proteinExistence type="predicted"/>
<dbReference type="EMBL" id="CAJFDI010000002">
    <property type="protein sequence ID" value="CAD5216001.1"/>
    <property type="molecule type" value="Genomic_DNA"/>
</dbReference>
<dbReference type="Pfam" id="PF00651">
    <property type="entry name" value="BTB"/>
    <property type="match status" value="1"/>
</dbReference>
<dbReference type="PANTHER" id="PTHR24379:SF121">
    <property type="entry name" value="C2H2-TYPE DOMAIN-CONTAINING PROTEIN"/>
    <property type="match status" value="1"/>
</dbReference>
<dbReference type="Proteomes" id="UP000095284">
    <property type="component" value="Unplaced"/>
</dbReference>
<keyword evidence="3 5" id="KW-0863">Zinc-finger</keyword>
<dbReference type="InterPro" id="IPR013087">
    <property type="entry name" value="Znf_C2H2_type"/>
</dbReference>
<feature type="domain" description="C2H2-type" evidence="8">
    <location>
        <begin position="262"/>
        <end position="289"/>
    </location>
</feature>
<feature type="region of interest" description="Disordered" evidence="6">
    <location>
        <begin position="113"/>
        <end position="135"/>
    </location>
</feature>
<dbReference type="SUPFAM" id="SSF54695">
    <property type="entry name" value="POZ domain"/>
    <property type="match status" value="1"/>
</dbReference>
<reference evidence="9" key="2">
    <citation type="submission" date="2020-09" db="EMBL/GenBank/DDBJ databases">
        <authorList>
            <person name="Kikuchi T."/>
        </authorList>
    </citation>
    <scope>NUCLEOTIDE SEQUENCE</scope>
    <source>
        <strain evidence="9">Ka4C1</strain>
    </source>
</reference>
<gene>
    <name evidence="9" type="ORF">BXYJ_LOCUS4311</name>
</gene>
<dbReference type="OrthoDB" id="45365at2759"/>
<protein>
    <submittedName>
        <fullName evidence="9">(pine wood nematode) hypothetical protein</fullName>
    </submittedName>
</protein>
<dbReference type="PROSITE" id="PS00028">
    <property type="entry name" value="ZINC_FINGER_C2H2_1"/>
    <property type="match status" value="1"/>
</dbReference>
<dbReference type="eggNOG" id="KOG1721">
    <property type="taxonomic scope" value="Eukaryota"/>
</dbReference>
<evidence type="ECO:0000313" key="10">
    <source>
        <dbReference type="Proteomes" id="UP000095284"/>
    </source>
</evidence>
<dbReference type="SUPFAM" id="SSF57667">
    <property type="entry name" value="beta-beta-alpha zinc fingers"/>
    <property type="match status" value="1"/>
</dbReference>
<dbReference type="InterPro" id="IPR036236">
    <property type="entry name" value="Znf_C2H2_sf"/>
</dbReference>
<feature type="domain" description="C2H2-type" evidence="8">
    <location>
        <begin position="363"/>
        <end position="385"/>
    </location>
</feature>
<feature type="compositionally biased region" description="Polar residues" evidence="6">
    <location>
        <begin position="207"/>
        <end position="219"/>
    </location>
</feature>
<dbReference type="SMART" id="SM00355">
    <property type="entry name" value="ZnF_C2H2"/>
    <property type="match status" value="5"/>
</dbReference>
<keyword evidence="1" id="KW-0479">Metal-binding</keyword>
<keyword evidence="4" id="KW-0862">Zinc</keyword>
<dbReference type="Proteomes" id="UP000659654">
    <property type="component" value="Unassembled WGS sequence"/>
</dbReference>
<dbReference type="SMART" id="SM00225">
    <property type="entry name" value="BTB"/>
    <property type="match status" value="1"/>
</dbReference>
<dbReference type="EMBL" id="CAJFCV020000002">
    <property type="protein sequence ID" value="CAG9098487.1"/>
    <property type="molecule type" value="Genomic_DNA"/>
</dbReference>
<name>A0A1I7SVY1_BURXY</name>
<evidence type="ECO:0000313" key="9">
    <source>
        <dbReference type="EMBL" id="CAD5216001.1"/>
    </source>
</evidence>
<dbReference type="Gene3D" id="3.30.160.60">
    <property type="entry name" value="Classic Zinc Finger"/>
    <property type="match status" value="2"/>
</dbReference>
<dbReference type="Gene3D" id="3.30.710.10">
    <property type="entry name" value="Potassium Channel Kv1.1, Chain A"/>
    <property type="match status" value="1"/>
</dbReference>
<keyword evidence="11" id="KW-1185">Reference proteome</keyword>
<evidence type="ECO:0000259" key="7">
    <source>
        <dbReference type="PROSITE" id="PS50097"/>
    </source>
</evidence>
<dbReference type="InterPro" id="IPR011333">
    <property type="entry name" value="SKP1/BTB/POZ_sf"/>
</dbReference>
<evidence type="ECO:0000313" key="11">
    <source>
        <dbReference type="Proteomes" id="UP000659654"/>
    </source>
</evidence>
<dbReference type="CDD" id="cd18186">
    <property type="entry name" value="BTB_POZ_ZBTB_KLHL-like"/>
    <property type="match status" value="1"/>
</dbReference>
<dbReference type="PANTHER" id="PTHR24379">
    <property type="entry name" value="KRAB AND ZINC FINGER DOMAIN-CONTAINING"/>
    <property type="match status" value="1"/>
</dbReference>